<evidence type="ECO:0000256" key="1">
    <source>
        <dbReference type="SAM" id="MobiDB-lite"/>
    </source>
</evidence>
<evidence type="ECO:0000313" key="4">
    <source>
        <dbReference type="Proteomes" id="UP000579605"/>
    </source>
</evidence>
<evidence type="ECO:0000256" key="2">
    <source>
        <dbReference type="SAM" id="Phobius"/>
    </source>
</evidence>
<dbReference type="Proteomes" id="UP000579605">
    <property type="component" value="Unassembled WGS sequence"/>
</dbReference>
<sequence length="203" mass="20290">MSPAGRTVSRTTVVGVAAAAATVSGLVVGGIALADNASGPHTQVAAQPQATPTGKPTAAQAPKERGMRHPGRPGGPGRFGPGGLGMAGRALHGEFVVAKPGGGYQTVASQRGSVQSVSSTAITVKSTDGYTHTYVVDARTRVDARREGVGSIKKDQQVAVVATVSGGTSTAVRIVDLAGLGQRGNMRGNMRQMPAPGPQSGTN</sequence>
<dbReference type="EMBL" id="JACBZH010000001">
    <property type="protein sequence ID" value="NYH90484.1"/>
    <property type="molecule type" value="Genomic_DNA"/>
</dbReference>
<dbReference type="AlphaFoldDB" id="A0A852ZC43"/>
<evidence type="ECO:0008006" key="5">
    <source>
        <dbReference type="Google" id="ProtNLM"/>
    </source>
</evidence>
<accession>A0A852ZC43</accession>
<comment type="caution">
    <text evidence="3">The sequence shown here is derived from an EMBL/GenBank/DDBJ whole genome shotgun (WGS) entry which is preliminary data.</text>
</comment>
<name>A0A852ZC43_9ACTN</name>
<feature type="region of interest" description="Disordered" evidence="1">
    <location>
        <begin position="39"/>
        <end position="76"/>
    </location>
</feature>
<feature type="compositionally biased region" description="Polar residues" evidence="1">
    <location>
        <begin position="39"/>
        <end position="54"/>
    </location>
</feature>
<gene>
    <name evidence="3" type="ORF">F4554_003122</name>
</gene>
<keyword evidence="2" id="KW-0472">Membrane</keyword>
<protein>
    <recommendedName>
        <fullName evidence="5">DUF5666 domain-containing protein</fullName>
    </recommendedName>
</protein>
<feature type="transmembrane region" description="Helical" evidence="2">
    <location>
        <begin position="12"/>
        <end position="34"/>
    </location>
</feature>
<proteinExistence type="predicted"/>
<keyword evidence="2" id="KW-0812">Transmembrane</keyword>
<keyword evidence="2" id="KW-1133">Transmembrane helix</keyword>
<feature type="region of interest" description="Disordered" evidence="1">
    <location>
        <begin position="183"/>
        <end position="203"/>
    </location>
</feature>
<reference evidence="3 4" key="1">
    <citation type="submission" date="2020-07" db="EMBL/GenBank/DDBJ databases">
        <title>Sequencing the genomes of 1000 actinobacteria strains.</title>
        <authorList>
            <person name="Klenk H.-P."/>
        </authorList>
    </citation>
    <scope>NUCLEOTIDE SEQUENCE [LARGE SCALE GENOMIC DNA]</scope>
    <source>
        <strain evidence="3 4">DSM 18448</strain>
    </source>
</reference>
<organism evidence="3 4">
    <name type="scientific">Actinopolymorpha rutila</name>
    <dbReference type="NCBI Taxonomy" id="446787"/>
    <lineage>
        <taxon>Bacteria</taxon>
        <taxon>Bacillati</taxon>
        <taxon>Actinomycetota</taxon>
        <taxon>Actinomycetes</taxon>
        <taxon>Propionibacteriales</taxon>
        <taxon>Actinopolymorphaceae</taxon>
        <taxon>Actinopolymorpha</taxon>
    </lineage>
</organism>
<keyword evidence="4" id="KW-1185">Reference proteome</keyword>
<evidence type="ECO:0000313" key="3">
    <source>
        <dbReference type="EMBL" id="NYH90484.1"/>
    </source>
</evidence>
<dbReference type="RefSeq" id="WP_179788026.1">
    <property type="nucleotide sequence ID" value="NZ_BAAARR010000016.1"/>
</dbReference>